<protein>
    <submittedName>
        <fullName evidence="1">Uncharacterized protein</fullName>
    </submittedName>
</protein>
<gene>
    <name evidence="1" type="ORF">GCM10010961_30040</name>
</gene>
<sequence length="212" mass="22547">MAMKPLFRQQRGQHPDMAAGAIGVFFCRGTAVPPLPCGPRTGACMAMIPKDEPMPARTASVLPCYRGIDAHYGIEFSEGGASNLAWPGRNSIGFGATAKFGTLGQDHSTKLKTSLLKEASAMNLFVPVVTAPEFEPRSVPVAPDRLIAGTPVCKAWDLDTAKDGKVRTGVFSGTEGTNKSIKGEVFEFCHILEGIVEITECPSSEHLAHFAA</sequence>
<dbReference type="Gene3D" id="2.60.120.10">
    <property type="entry name" value="Jelly Rolls"/>
    <property type="match status" value="1"/>
</dbReference>
<dbReference type="EMBL" id="BNAP01000016">
    <property type="protein sequence ID" value="GHG95993.1"/>
    <property type="molecule type" value="Genomic_DNA"/>
</dbReference>
<dbReference type="AlphaFoldDB" id="A0A8J3HAB2"/>
<keyword evidence="2" id="KW-1185">Reference proteome</keyword>
<dbReference type="Proteomes" id="UP000611500">
    <property type="component" value="Unassembled WGS sequence"/>
</dbReference>
<dbReference type="InterPro" id="IPR014710">
    <property type="entry name" value="RmlC-like_jellyroll"/>
</dbReference>
<reference evidence="1" key="1">
    <citation type="journal article" date="2014" name="Int. J. Syst. Evol. Microbiol.">
        <title>Complete genome sequence of Corynebacterium casei LMG S-19264T (=DSM 44701T), isolated from a smear-ripened cheese.</title>
        <authorList>
            <consortium name="US DOE Joint Genome Institute (JGI-PGF)"/>
            <person name="Walter F."/>
            <person name="Albersmeier A."/>
            <person name="Kalinowski J."/>
            <person name="Ruckert C."/>
        </authorList>
    </citation>
    <scope>NUCLEOTIDE SEQUENCE</scope>
    <source>
        <strain evidence="1">CGMCC 1.7081</strain>
    </source>
</reference>
<reference evidence="1" key="2">
    <citation type="submission" date="2020-09" db="EMBL/GenBank/DDBJ databases">
        <authorList>
            <person name="Sun Q."/>
            <person name="Zhou Y."/>
        </authorList>
    </citation>
    <scope>NUCLEOTIDE SEQUENCE</scope>
    <source>
        <strain evidence="1">CGMCC 1.7081</strain>
    </source>
</reference>
<accession>A0A8J3HAB2</accession>
<evidence type="ECO:0000313" key="1">
    <source>
        <dbReference type="EMBL" id="GHG95993.1"/>
    </source>
</evidence>
<evidence type="ECO:0000313" key="2">
    <source>
        <dbReference type="Proteomes" id="UP000611500"/>
    </source>
</evidence>
<organism evidence="1 2">
    <name type="scientific">Pseudodonghicola xiamenensis</name>
    <dbReference type="NCBI Taxonomy" id="337702"/>
    <lineage>
        <taxon>Bacteria</taxon>
        <taxon>Pseudomonadati</taxon>
        <taxon>Pseudomonadota</taxon>
        <taxon>Alphaproteobacteria</taxon>
        <taxon>Rhodobacterales</taxon>
        <taxon>Paracoccaceae</taxon>
        <taxon>Pseudodonghicola</taxon>
    </lineage>
</organism>
<dbReference type="RefSeq" id="WP_161629398.1">
    <property type="nucleotide sequence ID" value="NZ_BNAP01000016.1"/>
</dbReference>
<proteinExistence type="predicted"/>
<name>A0A8J3HAB2_9RHOB</name>
<comment type="caution">
    <text evidence="1">The sequence shown here is derived from an EMBL/GenBank/DDBJ whole genome shotgun (WGS) entry which is preliminary data.</text>
</comment>